<gene>
    <name evidence="3" type="ORF">CLV71_11756</name>
</gene>
<evidence type="ECO:0000313" key="3">
    <source>
        <dbReference type="EMBL" id="TDV42586.1"/>
    </source>
</evidence>
<dbReference type="PROSITE" id="PS51819">
    <property type="entry name" value="VOC"/>
    <property type="match status" value="1"/>
</dbReference>
<proteinExistence type="predicted"/>
<sequence length="150" mass="16573">MIEKMSHTSVYVLDQDSAKEFYTTKLGFEVRNDIVMGDAFEGGGKGFRWLTVSPPGQPDVEFILADPHMGHAPEDAKVILELVAKGALGVGVLATNDCRKSYQELSDKGVVFLQEPVERPYGVEATFRDDSGNVYSLTEALWQEKRDQSG</sequence>
<dbReference type="EMBL" id="SOCP01000017">
    <property type="protein sequence ID" value="TDV42586.1"/>
    <property type="molecule type" value="Genomic_DNA"/>
</dbReference>
<dbReference type="Pfam" id="PF00903">
    <property type="entry name" value="Glyoxalase"/>
    <property type="match status" value="1"/>
</dbReference>
<keyword evidence="4" id="KW-1185">Reference proteome</keyword>
<dbReference type="OrthoDB" id="9794917at2"/>
<dbReference type="PANTHER" id="PTHR36437:SF2">
    <property type="entry name" value="GLYOXALASE_BLEOMYCIN RESISTANCE PROTEIN_DIOXYGENASE"/>
    <property type="match status" value="1"/>
</dbReference>
<accession>A0A4R7V505</accession>
<dbReference type="PROSITE" id="PS00934">
    <property type="entry name" value="GLYOXALASE_I_1"/>
    <property type="match status" value="1"/>
</dbReference>
<dbReference type="InterPro" id="IPR037523">
    <property type="entry name" value="VOC_core"/>
</dbReference>
<keyword evidence="3" id="KW-0223">Dioxygenase</keyword>
<dbReference type="SUPFAM" id="SSF54593">
    <property type="entry name" value="Glyoxalase/Bleomycin resistance protein/Dihydroxybiphenyl dioxygenase"/>
    <property type="match status" value="1"/>
</dbReference>
<dbReference type="Proteomes" id="UP000294927">
    <property type="component" value="Unassembled WGS sequence"/>
</dbReference>
<keyword evidence="3" id="KW-0560">Oxidoreductase</keyword>
<dbReference type="GO" id="GO:0051213">
    <property type="term" value="F:dioxygenase activity"/>
    <property type="evidence" value="ECO:0007669"/>
    <property type="project" value="UniProtKB-KW"/>
</dbReference>
<evidence type="ECO:0000259" key="2">
    <source>
        <dbReference type="PROSITE" id="PS51819"/>
    </source>
</evidence>
<keyword evidence="3" id="KW-0456">Lyase</keyword>
<dbReference type="GO" id="GO:0046872">
    <property type="term" value="F:metal ion binding"/>
    <property type="evidence" value="ECO:0007669"/>
    <property type="project" value="UniProtKB-KW"/>
</dbReference>
<name>A0A4R7V505_9PSEU</name>
<organism evidence="3 4">
    <name type="scientific">Actinophytocola oryzae</name>
    <dbReference type="NCBI Taxonomy" id="502181"/>
    <lineage>
        <taxon>Bacteria</taxon>
        <taxon>Bacillati</taxon>
        <taxon>Actinomycetota</taxon>
        <taxon>Actinomycetes</taxon>
        <taxon>Pseudonocardiales</taxon>
        <taxon>Pseudonocardiaceae</taxon>
    </lineage>
</organism>
<feature type="domain" description="VOC" evidence="2">
    <location>
        <begin position="4"/>
        <end position="140"/>
    </location>
</feature>
<dbReference type="InterPro" id="IPR004360">
    <property type="entry name" value="Glyas_Fos-R_dOase_dom"/>
</dbReference>
<evidence type="ECO:0000256" key="1">
    <source>
        <dbReference type="ARBA" id="ARBA00022723"/>
    </source>
</evidence>
<reference evidence="3 4" key="1">
    <citation type="submission" date="2019-03" db="EMBL/GenBank/DDBJ databases">
        <title>Genomic Encyclopedia of Archaeal and Bacterial Type Strains, Phase II (KMG-II): from individual species to whole genera.</title>
        <authorList>
            <person name="Goeker M."/>
        </authorList>
    </citation>
    <scope>NUCLEOTIDE SEQUENCE [LARGE SCALE GENOMIC DNA]</scope>
    <source>
        <strain evidence="3 4">DSM 45499</strain>
    </source>
</reference>
<dbReference type="PANTHER" id="PTHR36437">
    <property type="entry name" value="GLYOXALASE/BLEOMYCIN RESISTANCE PROTEIN/DIOXYGENASE"/>
    <property type="match status" value="1"/>
</dbReference>
<protein>
    <submittedName>
        <fullName evidence="3">Catechol 2,3-dioxygenase-like lactoylglutathione lyase family enzyme</fullName>
    </submittedName>
</protein>
<dbReference type="InterPro" id="IPR029068">
    <property type="entry name" value="Glyas_Bleomycin-R_OHBP_Dase"/>
</dbReference>
<evidence type="ECO:0000313" key="4">
    <source>
        <dbReference type="Proteomes" id="UP000294927"/>
    </source>
</evidence>
<comment type="caution">
    <text evidence="3">The sequence shown here is derived from an EMBL/GenBank/DDBJ whole genome shotgun (WGS) entry which is preliminary data.</text>
</comment>
<dbReference type="InterPro" id="IPR018146">
    <property type="entry name" value="Glyoxalase_1_CS"/>
</dbReference>
<dbReference type="GO" id="GO:0004462">
    <property type="term" value="F:lactoylglutathione lyase activity"/>
    <property type="evidence" value="ECO:0007669"/>
    <property type="project" value="InterPro"/>
</dbReference>
<dbReference type="Gene3D" id="3.10.180.10">
    <property type="entry name" value="2,3-Dihydroxybiphenyl 1,2-Dioxygenase, domain 1"/>
    <property type="match status" value="1"/>
</dbReference>
<keyword evidence="1" id="KW-0479">Metal-binding</keyword>
<dbReference type="AlphaFoldDB" id="A0A4R7V505"/>
<dbReference type="RefSeq" id="WP_133907194.1">
    <property type="nucleotide sequence ID" value="NZ_SOCP01000017.1"/>
</dbReference>